<evidence type="ECO:0000313" key="5">
    <source>
        <dbReference type="WBParaSite" id="PSAMB.scaffold2158size24952.g16613.t1"/>
    </source>
</evidence>
<dbReference type="InterPro" id="IPR008139">
    <property type="entry name" value="SaposinB_dom"/>
</dbReference>
<reference evidence="5" key="1">
    <citation type="submission" date="2022-11" db="UniProtKB">
        <authorList>
            <consortium name="WormBaseParasite"/>
        </authorList>
    </citation>
    <scope>IDENTIFICATION</scope>
</reference>
<dbReference type="PROSITE" id="PS50015">
    <property type="entry name" value="SAP_B"/>
    <property type="match status" value="1"/>
</dbReference>
<organism evidence="4 5">
    <name type="scientific">Plectus sambesii</name>
    <dbReference type="NCBI Taxonomy" id="2011161"/>
    <lineage>
        <taxon>Eukaryota</taxon>
        <taxon>Metazoa</taxon>
        <taxon>Ecdysozoa</taxon>
        <taxon>Nematoda</taxon>
        <taxon>Chromadorea</taxon>
        <taxon>Plectida</taxon>
        <taxon>Plectina</taxon>
        <taxon>Plectoidea</taxon>
        <taxon>Plectidae</taxon>
        <taxon>Plectus</taxon>
    </lineage>
</organism>
<dbReference type="WBParaSite" id="PSAMB.scaffold2158size24952.g16613.t1">
    <property type="protein sequence ID" value="PSAMB.scaffold2158size24952.g16613.t1"/>
    <property type="gene ID" value="PSAMB.scaffold2158size24952.g16613"/>
</dbReference>
<evidence type="ECO:0000256" key="2">
    <source>
        <dbReference type="SAM" id="SignalP"/>
    </source>
</evidence>
<sequence>MNSVVFVALLAVLATSLTVQARQVQPAVKVDWLCEPCHWCFTEVEKYLPDADELTKDVLDEAVNYVCYKIPVPFIDQVCDKLLDDVVEDLYEYILTLDHFDVDLVCIHLDMCKS</sequence>
<protein>
    <submittedName>
        <fullName evidence="5">Saposin B-type domain-containing protein</fullName>
    </submittedName>
</protein>
<dbReference type="SUPFAM" id="SSF47862">
    <property type="entry name" value="Saposin"/>
    <property type="match status" value="1"/>
</dbReference>
<evidence type="ECO:0000313" key="4">
    <source>
        <dbReference type="Proteomes" id="UP000887566"/>
    </source>
</evidence>
<keyword evidence="1" id="KW-1015">Disulfide bond</keyword>
<dbReference type="InterPro" id="IPR011001">
    <property type="entry name" value="Saposin-like"/>
</dbReference>
<keyword evidence="2" id="KW-0732">Signal</keyword>
<evidence type="ECO:0000256" key="1">
    <source>
        <dbReference type="ARBA" id="ARBA00023157"/>
    </source>
</evidence>
<proteinExistence type="predicted"/>
<dbReference type="AlphaFoldDB" id="A0A914VL91"/>
<keyword evidence="4" id="KW-1185">Reference proteome</keyword>
<feature type="signal peptide" evidence="2">
    <location>
        <begin position="1"/>
        <end position="21"/>
    </location>
</feature>
<name>A0A914VL91_9BILA</name>
<feature type="chain" id="PRO_5038033787" evidence="2">
    <location>
        <begin position="22"/>
        <end position="114"/>
    </location>
</feature>
<evidence type="ECO:0000259" key="3">
    <source>
        <dbReference type="PROSITE" id="PS50015"/>
    </source>
</evidence>
<dbReference type="Gene3D" id="1.10.225.10">
    <property type="entry name" value="Saposin-like"/>
    <property type="match status" value="1"/>
</dbReference>
<dbReference type="Proteomes" id="UP000887566">
    <property type="component" value="Unplaced"/>
</dbReference>
<feature type="domain" description="Saposin B-type" evidence="3">
    <location>
        <begin position="30"/>
        <end position="114"/>
    </location>
</feature>
<accession>A0A914VL91</accession>